<dbReference type="EMBL" id="CP023067">
    <property type="protein sequence ID" value="ASY64434.1"/>
    <property type="molecule type" value="Genomic_DNA"/>
</dbReference>
<dbReference type="KEGG" id="esj:SJ05684_c30100"/>
<dbReference type="EMBL" id="CP023067">
    <property type="protein sequence ID" value="ASY64489.1"/>
    <property type="molecule type" value="Genomic_DNA"/>
</dbReference>
<evidence type="ECO:0000313" key="3">
    <source>
        <dbReference type="Proteomes" id="UP000217211"/>
    </source>
</evidence>
<sequence length="123" mass="13758">MAQDNANIKSQLTEQERYAGVRSQMTDKNFADLNAQVKQMQDLPFRMGAQEAKTASLSDRVDRLADAILANQEALRKDFNSAVEVIRKDFSGLSTKVEVLDSKMDSIIDKPRQGASIPMQPRL</sequence>
<dbReference type="AlphaFoldDB" id="A0A249PFI6"/>
<keyword evidence="3" id="KW-1185">Reference proteome</keyword>
<organism evidence="1 3">
    <name type="scientific">Sinorhizobium sojae CCBAU 05684</name>
    <dbReference type="NCBI Taxonomy" id="716928"/>
    <lineage>
        <taxon>Bacteria</taxon>
        <taxon>Pseudomonadati</taxon>
        <taxon>Pseudomonadota</taxon>
        <taxon>Alphaproteobacteria</taxon>
        <taxon>Hyphomicrobiales</taxon>
        <taxon>Rhizobiaceae</taxon>
        <taxon>Sinorhizobium/Ensifer group</taxon>
        <taxon>Sinorhizobium</taxon>
    </lineage>
</organism>
<protein>
    <submittedName>
        <fullName evidence="1">Uncharacterized protein</fullName>
    </submittedName>
</protein>
<dbReference type="STRING" id="716928.GCA_000261485_01412"/>
<proteinExistence type="predicted"/>
<dbReference type="KEGG" id="esj:SJ05684_c30650"/>
<reference evidence="1 3" key="1">
    <citation type="submission" date="2017-08" db="EMBL/GenBank/DDBJ databases">
        <title>Multipartite genome sequences of Sinorhizobium species nodulating soybeans.</title>
        <authorList>
            <person name="Tian C.F."/>
        </authorList>
    </citation>
    <scope>NUCLEOTIDE SEQUENCE [LARGE SCALE GENOMIC DNA]</scope>
    <source>
        <strain evidence="1 3">CCBAU 05684</strain>
    </source>
</reference>
<name>A0A249PFI6_9HYPH</name>
<evidence type="ECO:0000313" key="2">
    <source>
        <dbReference type="EMBL" id="ASY64489.1"/>
    </source>
</evidence>
<gene>
    <name evidence="1" type="ORF">SJ05684_c30100</name>
    <name evidence="2" type="ORF">SJ05684_c30650</name>
</gene>
<dbReference type="Proteomes" id="UP000217211">
    <property type="component" value="Chromosome"/>
</dbReference>
<evidence type="ECO:0000313" key="1">
    <source>
        <dbReference type="EMBL" id="ASY64434.1"/>
    </source>
</evidence>
<accession>A0A249PFI6</accession>